<evidence type="ECO:0000313" key="4">
    <source>
        <dbReference type="Proteomes" id="UP000243579"/>
    </source>
</evidence>
<evidence type="ECO:0000313" key="3">
    <source>
        <dbReference type="EMBL" id="OQS00654.1"/>
    </source>
</evidence>
<gene>
    <name evidence="3" type="ORF">ACHHYP_02889</name>
</gene>
<keyword evidence="1" id="KW-0175">Coiled coil</keyword>
<dbReference type="PROSITE" id="PS50106">
    <property type="entry name" value="PDZ"/>
    <property type="match status" value="1"/>
</dbReference>
<protein>
    <recommendedName>
        <fullName evidence="2">PDZ domain-containing protein</fullName>
    </recommendedName>
</protein>
<name>A0A1V9ZRM4_ACHHY</name>
<dbReference type="Gene3D" id="2.30.42.10">
    <property type="match status" value="1"/>
</dbReference>
<evidence type="ECO:0000259" key="2">
    <source>
        <dbReference type="PROSITE" id="PS50106"/>
    </source>
</evidence>
<dbReference type="AlphaFoldDB" id="A0A1V9ZRM4"/>
<dbReference type="SUPFAM" id="SSF50156">
    <property type="entry name" value="PDZ domain-like"/>
    <property type="match status" value="1"/>
</dbReference>
<evidence type="ECO:0000256" key="1">
    <source>
        <dbReference type="SAM" id="Coils"/>
    </source>
</evidence>
<proteinExistence type="predicted"/>
<organism evidence="3 4">
    <name type="scientific">Achlya hypogyna</name>
    <name type="common">Oomycete</name>
    <name type="synonym">Protoachlya hypogyna</name>
    <dbReference type="NCBI Taxonomy" id="1202772"/>
    <lineage>
        <taxon>Eukaryota</taxon>
        <taxon>Sar</taxon>
        <taxon>Stramenopiles</taxon>
        <taxon>Oomycota</taxon>
        <taxon>Saprolegniomycetes</taxon>
        <taxon>Saprolegniales</taxon>
        <taxon>Achlyaceae</taxon>
        <taxon>Achlya</taxon>
    </lineage>
</organism>
<dbReference type="Proteomes" id="UP000243579">
    <property type="component" value="Unassembled WGS sequence"/>
</dbReference>
<keyword evidence="4" id="KW-1185">Reference proteome</keyword>
<dbReference type="EMBL" id="JNBR01000027">
    <property type="protein sequence ID" value="OQS00654.1"/>
    <property type="molecule type" value="Genomic_DNA"/>
</dbReference>
<feature type="domain" description="PDZ" evidence="2">
    <location>
        <begin position="155"/>
        <end position="223"/>
    </location>
</feature>
<dbReference type="CDD" id="cd00136">
    <property type="entry name" value="PDZ_canonical"/>
    <property type="match status" value="1"/>
</dbReference>
<accession>A0A1V9ZRM4</accession>
<sequence>MKSVAAWDEKRAVCGNCKHIYLKAQSRVAEFCSVDCHATTQYLETVQKSIHALHIVAPLTPPGATPVTQTQVKGVNEVPHTFAEFHTTKLRGSAALPSRLLKSINSWKGSPPTGYDKVHTLEEHTAAVPDRAFACRLAQPLASPPHEDASPVIYDVLLHKDPHGLGFCLAMDDQHRLVVTSFRRMHANDVGPAEASCQIRQGDYLREVNGDEVFTLQQVHRLLLLHAEAFVLLRFQRGASVSPVAVPTDVAAIADTVSPRSVPVPTQRERQLVHLVDDLSLKNKLLHTQLAHAHVQLQEQTLQKETLERQVQEARIEAASAARSSRLWPRASHTKSELDTLVTECRLQLQRDADEQLLVERTKLITNHREELQRLEARSAKKLRMLEEALGFLIDQIDALSHDANPATDDALKLQDIRSILDKYSARRHQIDLLVRDPTTSVTSA</sequence>
<feature type="coiled-coil region" evidence="1">
    <location>
        <begin position="290"/>
        <end position="324"/>
    </location>
</feature>
<dbReference type="InterPro" id="IPR001478">
    <property type="entry name" value="PDZ"/>
</dbReference>
<feature type="coiled-coil region" evidence="1">
    <location>
        <begin position="358"/>
        <end position="389"/>
    </location>
</feature>
<dbReference type="OrthoDB" id="70253at2759"/>
<dbReference type="InterPro" id="IPR036034">
    <property type="entry name" value="PDZ_sf"/>
</dbReference>
<comment type="caution">
    <text evidence="3">The sequence shown here is derived from an EMBL/GenBank/DDBJ whole genome shotgun (WGS) entry which is preliminary data.</text>
</comment>
<reference evidence="3 4" key="1">
    <citation type="journal article" date="2014" name="Genome Biol. Evol.">
        <title>The secreted proteins of Achlya hypogyna and Thraustotheca clavata identify the ancestral oomycete secretome and reveal gene acquisitions by horizontal gene transfer.</title>
        <authorList>
            <person name="Misner I."/>
            <person name="Blouin N."/>
            <person name="Leonard G."/>
            <person name="Richards T.A."/>
            <person name="Lane C.E."/>
        </authorList>
    </citation>
    <scope>NUCLEOTIDE SEQUENCE [LARGE SCALE GENOMIC DNA]</scope>
    <source>
        <strain evidence="3 4">ATCC 48635</strain>
    </source>
</reference>